<dbReference type="OrthoDB" id="9900148at2"/>
<name>A0A917JXI1_9GAMM</name>
<dbReference type="EMBL" id="BMOB01000008">
    <property type="protein sequence ID" value="GGI89954.1"/>
    <property type="molecule type" value="Genomic_DNA"/>
</dbReference>
<evidence type="ECO:0000313" key="1">
    <source>
        <dbReference type="EMBL" id="GGI89954.1"/>
    </source>
</evidence>
<sequence length="87" mass="9352">MASVLRKVGYFAESNAGRGVRAISTILDVGEEILAPLRHNLDSVERMDAVRPSKGTTEAKAILASVIEHIEAVLENQTLSSTTSPNF</sequence>
<reference evidence="1" key="1">
    <citation type="journal article" date="2014" name="Int. J. Syst. Evol. Microbiol.">
        <title>Complete genome sequence of Corynebacterium casei LMG S-19264T (=DSM 44701T), isolated from a smear-ripened cheese.</title>
        <authorList>
            <consortium name="US DOE Joint Genome Institute (JGI-PGF)"/>
            <person name="Walter F."/>
            <person name="Albersmeier A."/>
            <person name="Kalinowski J."/>
            <person name="Ruckert C."/>
        </authorList>
    </citation>
    <scope>NUCLEOTIDE SEQUENCE</scope>
    <source>
        <strain evidence="1">JCM 13919</strain>
    </source>
</reference>
<protein>
    <submittedName>
        <fullName evidence="1">Uncharacterized protein</fullName>
    </submittedName>
</protein>
<dbReference type="AlphaFoldDB" id="A0A917JXI1"/>
<keyword evidence="2" id="KW-1185">Reference proteome</keyword>
<gene>
    <name evidence="1" type="ORF">GCM10007966_18360</name>
</gene>
<evidence type="ECO:0000313" key="2">
    <source>
        <dbReference type="Proteomes" id="UP000630149"/>
    </source>
</evidence>
<organism evidence="1 2">
    <name type="scientific">Legionella impletisoli</name>
    <dbReference type="NCBI Taxonomy" id="343510"/>
    <lineage>
        <taxon>Bacteria</taxon>
        <taxon>Pseudomonadati</taxon>
        <taxon>Pseudomonadota</taxon>
        <taxon>Gammaproteobacteria</taxon>
        <taxon>Legionellales</taxon>
        <taxon>Legionellaceae</taxon>
        <taxon>Legionella</taxon>
    </lineage>
</organism>
<accession>A0A917JXI1</accession>
<reference evidence="1" key="2">
    <citation type="submission" date="2020-09" db="EMBL/GenBank/DDBJ databases">
        <authorList>
            <person name="Sun Q."/>
            <person name="Ohkuma M."/>
        </authorList>
    </citation>
    <scope>NUCLEOTIDE SEQUENCE</scope>
    <source>
        <strain evidence="1">JCM 13919</strain>
    </source>
</reference>
<comment type="caution">
    <text evidence="1">The sequence shown here is derived from an EMBL/GenBank/DDBJ whole genome shotgun (WGS) entry which is preliminary data.</text>
</comment>
<dbReference type="RefSeq" id="WP_131777083.1">
    <property type="nucleotide sequence ID" value="NZ_BMOB01000008.1"/>
</dbReference>
<proteinExistence type="predicted"/>
<dbReference type="Proteomes" id="UP000630149">
    <property type="component" value="Unassembled WGS sequence"/>
</dbReference>